<dbReference type="RefSeq" id="WP_007207728.1">
    <property type="nucleotide sequence ID" value="NZ_GL622241.1"/>
</dbReference>
<dbReference type="AlphaFoldDB" id="E6LEB7"/>
<dbReference type="HOGENOM" id="CLU_104197_3_1_9"/>
<dbReference type="eggNOG" id="COG3402">
    <property type="taxonomic scope" value="Bacteria"/>
</dbReference>
<keyword evidence="1" id="KW-0472">Membrane</keyword>
<dbReference type="EMBL" id="AEPV01000026">
    <property type="protein sequence ID" value="EFU74406.1"/>
    <property type="molecule type" value="Genomic_DNA"/>
</dbReference>
<comment type="caution">
    <text evidence="3">The sequence shown here is derived from an EMBL/GenBank/DDBJ whole genome shotgun (WGS) entry which is preliminary data.</text>
</comment>
<proteinExistence type="predicted"/>
<dbReference type="PANTHER" id="PTHR34473:SF2">
    <property type="entry name" value="UPF0699 TRANSMEMBRANE PROTEIN YDBT"/>
    <property type="match status" value="1"/>
</dbReference>
<name>E6LEB7_ENTI1</name>
<keyword evidence="4" id="KW-1185">Reference proteome</keyword>
<dbReference type="InterPro" id="IPR005182">
    <property type="entry name" value="YdbS-like_PH"/>
</dbReference>
<evidence type="ECO:0000313" key="4">
    <source>
        <dbReference type="Proteomes" id="UP000010296"/>
    </source>
</evidence>
<keyword evidence="1" id="KW-0812">Transmembrane</keyword>
<feature type="domain" description="YdbS-like PH" evidence="2">
    <location>
        <begin position="76"/>
        <end position="152"/>
    </location>
</feature>
<protein>
    <recommendedName>
        <fullName evidence="2">YdbS-like PH domain-containing protein</fullName>
    </recommendedName>
</protein>
<evidence type="ECO:0000259" key="2">
    <source>
        <dbReference type="Pfam" id="PF03703"/>
    </source>
</evidence>
<dbReference type="OrthoDB" id="1750577at2"/>
<reference evidence="3 4" key="1">
    <citation type="submission" date="2010-12" db="EMBL/GenBank/DDBJ databases">
        <authorList>
            <person name="Muzny D."/>
            <person name="Qin X."/>
            <person name="Deng J."/>
            <person name="Jiang H."/>
            <person name="Liu Y."/>
            <person name="Qu J."/>
            <person name="Song X.-Z."/>
            <person name="Zhang L."/>
            <person name="Thornton R."/>
            <person name="Coyle M."/>
            <person name="Francisco L."/>
            <person name="Jackson L."/>
            <person name="Javaid M."/>
            <person name="Korchina V."/>
            <person name="Kovar C."/>
            <person name="Mata R."/>
            <person name="Mathew T."/>
            <person name="Ngo R."/>
            <person name="Nguyen L."/>
            <person name="Nguyen N."/>
            <person name="Okwuonu G."/>
            <person name="Ongeri F."/>
            <person name="Pham C."/>
            <person name="Simmons D."/>
            <person name="Wilczek-Boney K."/>
            <person name="Hale W."/>
            <person name="Jakkamsetti A."/>
            <person name="Pham P."/>
            <person name="Ruth R."/>
            <person name="San Lucas F."/>
            <person name="Warren J."/>
            <person name="Zhang J."/>
            <person name="Zhao Z."/>
            <person name="Zhou C."/>
            <person name="Zhu D."/>
            <person name="Lee S."/>
            <person name="Bess C."/>
            <person name="Blankenburg K."/>
            <person name="Forbes L."/>
            <person name="Fu Q."/>
            <person name="Gubbala S."/>
            <person name="Hirani K."/>
            <person name="Jayaseelan J.C."/>
            <person name="Lara F."/>
            <person name="Munidasa M."/>
            <person name="Palculict T."/>
            <person name="Patil S."/>
            <person name="Pu L.-L."/>
            <person name="Saada N."/>
            <person name="Tang L."/>
            <person name="Weissenberger G."/>
            <person name="Zhu Y."/>
            <person name="Hemphill L."/>
            <person name="Shang Y."/>
            <person name="Youmans B."/>
            <person name="Ayvaz T."/>
            <person name="Ross M."/>
            <person name="Santibanez J."/>
            <person name="Aqrawi P."/>
            <person name="Gross S."/>
            <person name="Joshi V."/>
            <person name="Fowler G."/>
            <person name="Nazareth L."/>
            <person name="Reid J."/>
            <person name="Worley K."/>
            <person name="Petrosino J."/>
            <person name="Highlander S."/>
            <person name="Gibbs R."/>
        </authorList>
    </citation>
    <scope>NUCLEOTIDE SEQUENCE [LARGE SCALE GENOMIC DNA]</scope>
    <source>
        <strain evidence="4">DSM 15952 / CCUG 50447 / LMG 22039 / TP 1.5</strain>
    </source>
</reference>
<dbReference type="PATRIC" id="fig|888064.11.peg.1242"/>
<dbReference type="PANTHER" id="PTHR34473">
    <property type="entry name" value="UPF0699 TRANSMEMBRANE PROTEIN YDBS"/>
    <property type="match status" value="1"/>
</dbReference>
<evidence type="ECO:0000313" key="3">
    <source>
        <dbReference type="EMBL" id="EFU74406.1"/>
    </source>
</evidence>
<dbReference type="STRING" id="888064.HMPREF9088_0707"/>
<dbReference type="Proteomes" id="UP000010296">
    <property type="component" value="Unassembled WGS sequence"/>
</dbReference>
<organism evidence="3 4">
    <name type="scientific">Enterococcus italicus (strain DSM 15952 / CCUG 50447 / LMG 22039 / TP 1.5)</name>
    <dbReference type="NCBI Taxonomy" id="888064"/>
    <lineage>
        <taxon>Bacteria</taxon>
        <taxon>Bacillati</taxon>
        <taxon>Bacillota</taxon>
        <taxon>Bacilli</taxon>
        <taxon>Lactobacillales</taxon>
        <taxon>Enterococcaceae</taxon>
        <taxon>Enterococcus</taxon>
    </lineage>
</organism>
<sequence>MDYPLLNHQMPPRIQAVWRKSLFTTIGSFLFVEVILFLLATRLGEWSMLVWLSFAAGIVITLMIGVVLYLLIPYRYAFHRYEITEEDVALQKGYFFRTTTYVPLNRIQHIETNQGPFLRREQLMELVIHTAATAHKLSGLDTVQAQALREQLIALVKVAKEDV</sequence>
<accession>E6LEB7</accession>
<feature type="transmembrane region" description="Helical" evidence="1">
    <location>
        <begin position="46"/>
        <end position="72"/>
    </location>
</feature>
<gene>
    <name evidence="3" type="ORF">HMPREF9088_0707</name>
</gene>
<dbReference type="Pfam" id="PF03703">
    <property type="entry name" value="bPH_2"/>
    <property type="match status" value="1"/>
</dbReference>
<keyword evidence="1" id="KW-1133">Transmembrane helix</keyword>
<evidence type="ECO:0000256" key="1">
    <source>
        <dbReference type="SAM" id="Phobius"/>
    </source>
</evidence>
<feature type="transmembrane region" description="Helical" evidence="1">
    <location>
        <begin position="21"/>
        <end position="40"/>
    </location>
</feature>